<evidence type="ECO:0000256" key="6">
    <source>
        <dbReference type="SAM" id="MobiDB-lite"/>
    </source>
</evidence>
<sequence>MVAVGTRLHRLNSKLLTIRNGPGAAILPPDVTRIHMEFAMRMNDGHMGPRKFWRDNLPRLKFWNPAVPMIVNRVKDQSRPATMSIYIRDADANADAPLSTPTPNSSTVGHSTAPPPAKGERVEVIPMKDMHSDTILASFISKTKAVPVLPTSQEQIQMDELESLRQQAEVDRARVRKKVEAAKKEAAMMAAARDEAASLKAAM</sequence>
<reference evidence="8" key="1">
    <citation type="journal article" date="2023" name="Mol. Phylogenet. Evol.">
        <title>Genome-scale phylogeny and comparative genomics of the fungal order Sordariales.</title>
        <authorList>
            <person name="Hensen N."/>
            <person name="Bonometti L."/>
            <person name="Westerberg I."/>
            <person name="Brannstrom I.O."/>
            <person name="Guillou S."/>
            <person name="Cros-Aarteil S."/>
            <person name="Calhoun S."/>
            <person name="Haridas S."/>
            <person name="Kuo A."/>
            <person name="Mondo S."/>
            <person name="Pangilinan J."/>
            <person name="Riley R."/>
            <person name="LaButti K."/>
            <person name="Andreopoulos B."/>
            <person name="Lipzen A."/>
            <person name="Chen C."/>
            <person name="Yan M."/>
            <person name="Daum C."/>
            <person name="Ng V."/>
            <person name="Clum A."/>
            <person name="Steindorff A."/>
            <person name="Ohm R.A."/>
            <person name="Martin F."/>
            <person name="Silar P."/>
            <person name="Natvig D.O."/>
            <person name="Lalanne C."/>
            <person name="Gautier V."/>
            <person name="Ament-Velasquez S.L."/>
            <person name="Kruys A."/>
            <person name="Hutchinson M.I."/>
            <person name="Powell A.J."/>
            <person name="Barry K."/>
            <person name="Miller A.N."/>
            <person name="Grigoriev I.V."/>
            <person name="Debuchy R."/>
            <person name="Gladieux P."/>
            <person name="Hiltunen Thoren M."/>
            <person name="Johannesson H."/>
        </authorList>
    </citation>
    <scope>NUCLEOTIDE SEQUENCE</scope>
    <source>
        <strain evidence="8">CBS 958.72</strain>
    </source>
</reference>
<evidence type="ECO:0000256" key="1">
    <source>
        <dbReference type="ARBA" id="ARBA00004173"/>
    </source>
</evidence>
<evidence type="ECO:0000256" key="3">
    <source>
        <dbReference type="ARBA" id="ARBA00023128"/>
    </source>
</evidence>
<dbReference type="GO" id="GO:1990904">
    <property type="term" value="C:ribonucleoprotein complex"/>
    <property type="evidence" value="ECO:0007669"/>
    <property type="project" value="UniProtKB-KW"/>
</dbReference>
<feature type="coiled-coil region" evidence="5">
    <location>
        <begin position="158"/>
        <end position="185"/>
    </location>
</feature>
<evidence type="ECO:0000256" key="2">
    <source>
        <dbReference type="ARBA" id="ARBA00022980"/>
    </source>
</evidence>
<keyword evidence="9" id="KW-1185">Reference proteome</keyword>
<gene>
    <name evidence="8" type="ORF">B0T24DRAFT_337430</name>
</gene>
<evidence type="ECO:0000256" key="4">
    <source>
        <dbReference type="ARBA" id="ARBA00023274"/>
    </source>
</evidence>
<dbReference type="GO" id="GO:0005739">
    <property type="term" value="C:mitochondrion"/>
    <property type="evidence" value="ECO:0007669"/>
    <property type="project" value="UniProtKB-SubCell"/>
</dbReference>
<dbReference type="InterPro" id="IPR040049">
    <property type="entry name" value="Ribosomal_mS25/mL61"/>
</dbReference>
<keyword evidence="4" id="KW-0687">Ribonucleoprotein</keyword>
<keyword evidence="3" id="KW-0496">Mitochondrion</keyword>
<dbReference type="SUPFAM" id="SSF52833">
    <property type="entry name" value="Thioredoxin-like"/>
    <property type="match status" value="1"/>
</dbReference>
<feature type="compositionally biased region" description="Polar residues" evidence="6">
    <location>
        <begin position="99"/>
        <end position="110"/>
    </location>
</feature>
<dbReference type="Proteomes" id="UP001287356">
    <property type="component" value="Unassembled WGS sequence"/>
</dbReference>
<evidence type="ECO:0000313" key="9">
    <source>
        <dbReference type="Proteomes" id="UP001287356"/>
    </source>
</evidence>
<dbReference type="GO" id="GO:0003735">
    <property type="term" value="F:structural constituent of ribosome"/>
    <property type="evidence" value="ECO:0007669"/>
    <property type="project" value="InterPro"/>
</dbReference>
<dbReference type="AlphaFoldDB" id="A0AAE0K9A8"/>
<dbReference type="Pfam" id="PF05047">
    <property type="entry name" value="L51_S25_CI-B8"/>
    <property type="match status" value="1"/>
</dbReference>
<accession>A0AAE0K9A8</accession>
<protein>
    <submittedName>
        <fullName evidence="8">CI-B8 domain-containing protein</fullName>
    </submittedName>
</protein>
<dbReference type="InterPro" id="IPR036249">
    <property type="entry name" value="Thioredoxin-like_sf"/>
</dbReference>
<reference evidence="8" key="2">
    <citation type="submission" date="2023-06" db="EMBL/GenBank/DDBJ databases">
        <authorList>
            <consortium name="Lawrence Berkeley National Laboratory"/>
            <person name="Haridas S."/>
            <person name="Hensen N."/>
            <person name="Bonometti L."/>
            <person name="Westerberg I."/>
            <person name="Brannstrom I.O."/>
            <person name="Guillou S."/>
            <person name="Cros-Aarteil S."/>
            <person name="Calhoun S."/>
            <person name="Kuo A."/>
            <person name="Mondo S."/>
            <person name="Pangilinan J."/>
            <person name="Riley R."/>
            <person name="Labutti K."/>
            <person name="Andreopoulos B."/>
            <person name="Lipzen A."/>
            <person name="Chen C."/>
            <person name="Yanf M."/>
            <person name="Daum C."/>
            <person name="Ng V."/>
            <person name="Clum A."/>
            <person name="Steindorff A."/>
            <person name="Ohm R."/>
            <person name="Martin F."/>
            <person name="Silar P."/>
            <person name="Natvig D."/>
            <person name="Lalanne C."/>
            <person name="Gautier V."/>
            <person name="Ament-Velasquez S.L."/>
            <person name="Kruys A."/>
            <person name="Hutchinson M.I."/>
            <person name="Powell A.J."/>
            <person name="Barry K."/>
            <person name="Miller A.N."/>
            <person name="Grigoriev I.V."/>
            <person name="Debuchy R."/>
            <person name="Gladieux P."/>
            <person name="Thoren M.H."/>
            <person name="Johannesson H."/>
        </authorList>
    </citation>
    <scope>NUCLEOTIDE SEQUENCE</scope>
    <source>
        <strain evidence="8">CBS 958.72</strain>
    </source>
</reference>
<dbReference type="InterPro" id="IPR007741">
    <property type="entry name" value="Ribosomal_mL43/mS25/NADH_DH"/>
</dbReference>
<name>A0AAE0K9A8_9PEZI</name>
<organism evidence="8 9">
    <name type="scientific">Lasiosphaeria ovina</name>
    <dbReference type="NCBI Taxonomy" id="92902"/>
    <lineage>
        <taxon>Eukaryota</taxon>
        <taxon>Fungi</taxon>
        <taxon>Dikarya</taxon>
        <taxon>Ascomycota</taxon>
        <taxon>Pezizomycotina</taxon>
        <taxon>Sordariomycetes</taxon>
        <taxon>Sordariomycetidae</taxon>
        <taxon>Sordariales</taxon>
        <taxon>Lasiosphaeriaceae</taxon>
        <taxon>Lasiosphaeria</taxon>
    </lineage>
</organism>
<evidence type="ECO:0000256" key="5">
    <source>
        <dbReference type="SAM" id="Coils"/>
    </source>
</evidence>
<comment type="subcellular location">
    <subcellularLocation>
        <location evidence="1">Mitochondrion</location>
    </subcellularLocation>
</comment>
<feature type="domain" description="Ribosomal protein/NADH dehydrogenase" evidence="7">
    <location>
        <begin position="41"/>
        <end position="146"/>
    </location>
</feature>
<keyword evidence="5" id="KW-0175">Coiled coil</keyword>
<dbReference type="EMBL" id="JAULSN010000005">
    <property type="protein sequence ID" value="KAK3371776.1"/>
    <property type="molecule type" value="Genomic_DNA"/>
</dbReference>
<evidence type="ECO:0000313" key="8">
    <source>
        <dbReference type="EMBL" id="KAK3371776.1"/>
    </source>
</evidence>
<comment type="caution">
    <text evidence="8">The sequence shown here is derived from an EMBL/GenBank/DDBJ whole genome shotgun (WGS) entry which is preliminary data.</text>
</comment>
<feature type="region of interest" description="Disordered" evidence="6">
    <location>
        <begin position="94"/>
        <end position="119"/>
    </location>
</feature>
<keyword evidence="2" id="KW-0689">Ribosomal protein</keyword>
<dbReference type="GO" id="GO:0005840">
    <property type="term" value="C:ribosome"/>
    <property type="evidence" value="ECO:0007669"/>
    <property type="project" value="UniProtKB-KW"/>
</dbReference>
<proteinExistence type="predicted"/>
<dbReference type="SMART" id="SM00916">
    <property type="entry name" value="L51_S25_CI-B8"/>
    <property type="match status" value="1"/>
</dbReference>
<evidence type="ECO:0000259" key="7">
    <source>
        <dbReference type="SMART" id="SM00916"/>
    </source>
</evidence>
<dbReference type="PANTHER" id="PTHR13274">
    <property type="entry name" value="MITOCHONDRIAL RIBOSOMAL PROTEIN S25"/>
    <property type="match status" value="1"/>
</dbReference>
<dbReference type="PANTHER" id="PTHR13274:SF2">
    <property type="entry name" value="SMALL RIBOSOMAL SUBUNIT PROTEIN MS25"/>
    <property type="match status" value="1"/>
</dbReference>